<keyword evidence="5" id="KW-1185">Reference proteome</keyword>
<keyword evidence="3" id="KW-0732">Signal</keyword>
<feature type="chain" id="PRO_5039106331" description="Cuticle protein 14" evidence="3">
    <location>
        <begin position="18"/>
        <end position="365"/>
    </location>
</feature>
<dbReference type="PANTHER" id="PTHR10380:SF173">
    <property type="entry name" value="CUTICULAR PROTEIN 47EF, ISOFORM C-RELATED"/>
    <property type="match status" value="1"/>
</dbReference>
<evidence type="ECO:0000313" key="5">
    <source>
        <dbReference type="Proteomes" id="UP000821837"/>
    </source>
</evidence>
<evidence type="ECO:0000256" key="1">
    <source>
        <dbReference type="ARBA" id="ARBA00022460"/>
    </source>
</evidence>
<gene>
    <name evidence="4" type="ORF">HPB52_024097</name>
</gene>
<comment type="caution">
    <text evidence="4">The sequence shown here is derived from an EMBL/GenBank/DDBJ whole genome shotgun (WGS) entry which is preliminary data.</text>
</comment>
<proteinExistence type="predicted"/>
<organism evidence="4 5">
    <name type="scientific">Rhipicephalus sanguineus</name>
    <name type="common">Brown dog tick</name>
    <name type="synonym">Ixodes sanguineus</name>
    <dbReference type="NCBI Taxonomy" id="34632"/>
    <lineage>
        <taxon>Eukaryota</taxon>
        <taxon>Metazoa</taxon>
        <taxon>Ecdysozoa</taxon>
        <taxon>Arthropoda</taxon>
        <taxon>Chelicerata</taxon>
        <taxon>Arachnida</taxon>
        <taxon>Acari</taxon>
        <taxon>Parasitiformes</taxon>
        <taxon>Ixodida</taxon>
        <taxon>Ixodoidea</taxon>
        <taxon>Ixodidae</taxon>
        <taxon>Rhipicephalinae</taxon>
        <taxon>Rhipicephalus</taxon>
        <taxon>Rhipicephalus</taxon>
    </lineage>
</organism>
<dbReference type="Pfam" id="PF00379">
    <property type="entry name" value="Chitin_bind_4"/>
    <property type="match status" value="2"/>
</dbReference>
<dbReference type="AlphaFoldDB" id="A0A9D4PQL2"/>
<evidence type="ECO:0000313" key="4">
    <source>
        <dbReference type="EMBL" id="KAH7948533.1"/>
    </source>
</evidence>
<feature type="signal peptide" evidence="3">
    <location>
        <begin position="1"/>
        <end position="17"/>
    </location>
</feature>
<dbReference type="VEuPathDB" id="VectorBase:RSAN_051861"/>
<dbReference type="PANTHER" id="PTHR10380">
    <property type="entry name" value="CUTICLE PROTEIN"/>
    <property type="match status" value="1"/>
</dbReference>
<dbReference type="Proteomes" id="UP000821837">
    <property type="component" value="Chromosome 6"/>
</dbReference>
<dbReference type="GO" id="GO:0062129">
    <property type="term" value="C:chitin-based extracellular matrix"/>
    <property type="evidence" value="ECO:0007669"/>
    <property type="project" value="TreeGrafter"/>
</dbReference>
<sequence length="365" mass="38307">MKVVIAFALVAVAQVGAVQYVPEAAVSTQHRTQDVWGNYNFGYDEKHSTGGSWRKESSDASGNTVGSYGLHDADGRVRIVNYIADKYGFRAMVATNEHGTAASSPAGVGINAPMGPIGPHVDNEDTGGEENAFAAAAPVAVFAPVPVAIGAPASKTSAFFLAAVMVPVAVWAIPAAPASAVTNRFFTDGGQGAYQYGYDWTFPEGEGAFQRESGDAEGRKQGSYGLKDTDGRVRIVSYIADEGGFRVSVSTNEPGTQPSSPADALFQVPQGPYQATAYEAPKTEKTYKPVQSQIQTSQTVAAVPVAVTAPKVVPVAVAAPKVAVAVPTRHVIPATYHYYPHAHGPVIYSQPTGVIPVHGRVVYRL</sequence>
<accession>A0A9D4PQL2</accession>
<reference evidence="4" key="1">
    <citation type="journal article" date="2020" name="Cell">
        <title>Large-Scale Comparative Analyses of Tick Genomes Elucidate Their Genetic Diversity and Vector Capacities.</title>
        <authorList>
            <consortium name="Tick Genome and Microbiome Consortium (TIGMIC)"/>
            <person name="Jia N."/>
            <person name="Wang J."/>
            <person name="Shi W."/>
            <person name="Du L."/>
            <person name="Sun Y."/>
            <person name="Zhan W."/>
            <person name="Jiang J.F."/>
            <person name="Wang Q."/>
            <person name="Zhang B."/>
            <person name="Ji P."/>
            <person name="Bell-Sakyi L."/>
            <person name="Cui X.M."/>
            <person name="Yuan T.T."/>
            <person name="Jiang B.G."/>
            <person name="Yang W.F."/>
            <person name="Lam T.T."/>
            <person name="Chang Q.C."/>
            <person name="Ding S.J."/>
            <person name="Wang X.J."/>
            <person name="Zhu J.G."/>
            <person name="Ruan X.D."/>
            <person name="Zhao L."/>
            <person name="Wei J.T."/>
            <person name="Ye R.Z."/>
            <person name="Que T.C."/>
            <person name="Du C.H."/>
            <person name="Zhou Y.H."/>
            <person name="Cheng J.X."/>
            <person name="Dai P.F."/>
            <person name="Guo W.B."/>
            <person name="Han X.H."/>
            <person name="Huang E.J."/>
            <person name="Li L.F."/>
            <person name="Wei W."/>
            <person name="Gao Y.C."/>
            <person name="Liu J.Z."/>
            <person name="Shao H.Z."/>
            <person name="Wang X."/>
            <person name="Wang C.C."/>
            <person name="Yang T.C."/>
            <person name="Huo Q.B."/>
            <person name="Li W."/>
            <person name="Chen H.Y."/>
            <person name="Chen S.E."/>
            <person name="Zhou L.G."/>
            <person name="Ni X.B."/>
            <person name="Tian J.H."/>
            <person name="Sheng Y."/>
            <person name="Liu T."/>
            <person name="Pan Y.S."/>
            <person name="Xia L.Y."/>
            <person name="Li J."/>
            <person name="Zhao F."/>
            <person name="Cao W.C."/>
        </authorList>
    </citation>
    <scope>NUCLEOTIDE SEQUENCE</scope>
    <source>
        <strain evidence="4">Rsan-2018</strain>
    </source>
</reference>
<dbReference type="PROSITE" id="PS51155">
    <property type="entry name" value="CHIT_BIND_RR_2"/>
    <property type="match status" value="2"/>
</dbReference>
<evidence type="ECO:0000256" key="3">
    <source>
        <dbReference type="SAM" id="SignalP"/>
    </source>
</evidence>
<dbReference type="VEuPathDB" id="VectorBase:RSAN_058253"/>
<dbReference type="InterPro" id="IPR031311">
    <property type="entry name" value="CHIT_BIND_RR_consensus"/>
</dbReference>
<dbReference type="PROSITE" id="PS00233">
    <property type="entry name" value="CHIT_BIND_RR_1"/>
    <property type="match status" value="2"/>
</dbReference>
<evidence type="ECO:0000256" key="2">
    <source>
        <dbReference type="PROSITE-ProRule" id="PRU00497"/>
    </source>
</evidence>
<name>A0A9D4PQL2_RHISA</name>
<dbReference type="InterPro" id="IPR050468">
    <property type="entry name" value="Cuticle_Struct_Prot"/>
</dbReference>
<dbReference type="InterPro" id="IPR000618">
    <property type="entry name" value="Insect_cuticle"/>
</dbReference>
<protein>
    <recommendedName>
        <fullName evidence="6">Cuticle protein 14</fullName>
    </recommendedName>
</protein>
<dbReference type="GO" id="GO:0008010">
    <property type="term" value="F:structural constituent of chitin-based larval cuticle"/>
    <property type="evidence" value="ECO:0007669"/>
    <property type="project" value="TreeGrafter"/>
</dbReference>
<reference evidence="4" key="2">
    <citation type="submission" date="2021-09" db="EMBL/GenBank/DDBJ databases">
        <authorList>
            <person name="Jia N."/>
            <person name="Wang J."/>
            <person name="Shi W."/>
            <person name="Du L."/>
            <person name="Sun Y."/>
            <person name="Zhan W."/>
            <person name="Jiang J."/>
            <person name="Wang Q."/>
            <person name="Zhang B."/>
            <person name="Ji P."/>
            <person name="Sakyi L.B."/>
            <person name="Cui X."/>
            <person name="Yuan T."/>
            <person name="Jiang B."/>
            <person name="Yang W."/>
            <person name="Lam T.T.-Y."/>
            <person name="Chang Q."/>
            <person name="Ding S."/>
            <person name="Wang X."/>
            <person name="Zhu J."/>
            <person name="Ruan X."/>
            <person name="Zhao L."/>
            <person name="Wei J."/>
            <person name="Que T."/>
            <person name="Du C."/>
            <person name="Cheng J."/>
            <person name="Dai P."/>
            <person name="Han X."/>
            <person name="Huang E."/>
            <person name="Gao Y."/>
            <person name="Liu J."/>
            <person name="Shao H."/>
            <person name="Ye R."/>
            <person name="Li L."/>
            <person name="Wei W."/>
            <person name="Wang X."/>
            <person name="Wang C."/>
            <person name="Huo Q."/>
            <person name="Li W."/>
            <person name="Guo W."/>
            <person name="Chen H."/>
            <person name="Chen S."/>
            <person name="Zhou L."/>
            <person name="Zhou L."/>
            <person name="Ni X."/>
            <person name="Tian J."/>
            <person name="Zhou Y."/>
            <person name="Sheng Y."/>
            <person name="Liu T."/>
            <person name="Pan Y."/>
            <person name="Xia L."/>
            <person name="Li J."/>
            <person name="Zhao F."/>
            <person name="Cao W."/>
        </authorList>
    </citation>
    <scope>NUCLEOTIDE SEQUENCE</scope>
    <source>
        <strain evidence="4">Rsan-2018</strain>
        <tissue evidence="4">Larvae</tissue>
    </source>
</reference>
<dbReference type="EMBL" id="JABSTV010001252">
    <property type="protein sequence ID" value="KAH7948533.1"/>
    <property type="molecule type" value="Genomic_DNA"/>
</dbReference>
<keyword evidence="1 2" id="KW-0193">Cuticle</keyword>
<evidence type="ECO:0008006" key="6">
    <source>
        <dbReference type="Google" id="ProtNLM"/>
    </source>
</evidence>